<organism evidence="1 2">
    <name type="scientific">Sphaerospermopsis torques-reginae ITEP-024</name>
    <dbReference type="NCBI Taxonomy" id="984208"/>
    <lineage>
        <taxon>Bacteria</taxon>
        <taxon>Bacillati</taxon>
        <taxon>Cyanobacteriota</taxon>
        <taxon>Cyanophyceae</taxon>
        <taxon>Nostocales</taxon>
        <taxon>Aphanizomenonaceae</taxon>
        <taxon>Sphaerospermopsis</taxon>
        <taxon>Sphaerospermopsis torques-reginae</taxon>
    </lineage>
</organism>
<reference evidence="1 2" key="1">
    <citation type="journal article" date="2022" name="J. Am. Chem. Soc.">
        <title>Biosynthesis of Guanitoxin Enables Global Environmental Detection in Freshwater Cyanobacteria.</title>
        <authorList>
            <person name="Lima S.T."/>
            <person name="Fallon T.R."/>
            <person name="Cordoza J.L."/>
            <person name="Chekan J.R."/>
            <person name="Delbaje E."/>
            <person name="Hopiavuori A.R."/>
            <person name="Alvarenga D.O."/>
            <person name="Wood S.M."/>
            <person name="Luhavaya H."/>
            <person name="Baumgartner J.T."/>
            <person name="Dorr F.A."/>
            <person name="Etchegaray A."/>
            <person name="Pinto E."/>
            <person name="McKinnie S.M.K."/>
            <person name="Fiore M.F."/>
            <person name="Moore B.S."/>
        </authorList>
    </citation>
    <scope>NUCLEOTIDE SEQUENCE [LARGE SCALE GENOMIC DNA]</scope>
    <source>
        <strain evidence="1 2">ITEP-024</strain>
    </source>
</reference>
<keyword evidence="2" id="KW-1185">Reference proteome</keyword>
<dbReference type="EMBL" id="CP080598">
    <property type="protein sequence ID" value="QYX30061.1"/>
    <property type="molecule type" value="Genomic_DNA"/>
</dbReference>
<dbReference type="RefSeq" id="WP_220608309.1">
    <property type="nucleotide sequence ID" value="NZ_CP080598.1"/>
</dbReference>
<evidence type="ECO:0000313" key="2">
    <source>
        <dbReference type="Proteomes" id="UP000826540"/>
    </source>
</evidence>
<gene>
    <name evidence="1" type="ORF">K2F26_13925</name>
</gene>
<sequence length="118" mass="12584">MEPTISQVFGTGATRLANAAAAPSAGLFIPDSVFVATGLTAPATATAEGHLVSLLIQAKNYLTQTKFDANIDQSIFIADGFTSFQQRGTDNDNYRIDQPFVVNLARIDDGTTINPNNY</sequence>
<protein>
    <submittedName>
        <fullName evidence="1">Uncharacterized protein</fullName>
    </submittedName>
</protein>
<name>A0ABX8WVB1_9CYAN</name>
<accession>A0ABX8WVB1</accession>
<dbReference type="Proteomes" id="UP000826540">
    <property type="component" value="Chromosome"/>
</dbReference>
<proteinExistence type="predicted"/>
<evidence type="ECO:0000313" key="1">
    <source>
        <dbReference type="EMBL" id="QYX30061.1"/>
    </source>
</evidence>